<dbReference type="RefSeq" id="WP_244021324.1">
    <property type="nucleotide sequence ID" value="NZ_JALHLF010000048.1"/>
</dbReference>
<accession>A0ABT0BF53</accession>
<dbReference type="SUPFAM" id="SSF88946">
    <property type="entry name" value="Sigma2 domain of RNA polymerase sigma factors"/>
    <property type="match status" value="1"/>
</dbReference>
<evidence type="ECO:0000313" key="9">
    <source>
        <dbReference type="Proteomes" id="UP001162881"/>
    </source>
</evidence>
<evidence type="ECO:0000259" key="7">
    <source>
        <dbReference type="Pfam" id="PF08281"/>
    </source>
</evidence>
<dbReference type="Gene3D" id="1.10.10.10">
    <property type="entry name" value="Winged helix-like DNA-binding domain superfamily/Winged helix DNA-binding domain"/>
    <property type="match status" value="1"/>
</dbReference>
<dbReference type="InterPro" id="IPR036388">
    <property type="entry name" value="WH-like_DNA-bd_sf"/>
</dbReference>
<proteinExistence type="inferred from homology"/>
<dbReference type="SUPFAM" id="SSF88659">
    <property type="entry name" value="Sigma3 and sigma4 domains of RNA polymerase sigma factors"/>
    <property type="match status" value="1"/>
</dbReference>
<dbReference type="Pfam" id="PF04542">
    <property type="entry name" value="Sigma70_r2"/>
    <property type="match status" value="1"/>
</dbReference>
<keyword evidence="3" id="KW-0731">Sigma factor</keyword>
<evidence type="ECO:0000256" key="1">
    <source>
        <dbReference type="ARBA" id="ARBA00010641"/>
    </source>
</evidence>
<evidence type="ECO:0000256" key="2">
    <source>
        <dbReference type="ARBA" id="ARBA00023015"/>
    </source>
</evidence>
<dbReference type="PANTHER" id="PTHR43133:SF8">
    <property type="entry name" value="RNA POLYMERASE SIGMA FACTOR HI_1459-RELATED"/>
    <property type="match status" value="1"/>
</dbReference>
<feature type="domain" description="RNA polymerase sigma factor 70 region 4 type 2" evidence="7">
    <location>
        <begin position="105"/>
        <end position="154"/>
    </location>
</feature>
<dbReference type="PANTHER" id="PTHR43133">
    <property type="entry name" value="RNA POLYMERASE ECF-TYPE SIGMA FACTO"/>
    <property type="match status" value="1"/>
</dbReference>
<keyword evidence="9" id="KW-1185">Reference proteome</keyword>
<dbReference type="InterPro" id="IPR007627">
    <property type="entry name" value="RNA_pol_sigma70_r2"/>
</dbReference>
<evidence type="ECO:0000259" key="6">
    <source>
        <dbReference type="Pfam" id="PF04542"/>
    </source>
</evidence>
<dbReference type="Pfam" id="PF08281">
    <property type="entry name" value="Sigma70_r4_2"/>
    <property type="match status" value="1"/>
</dbReference>
<dbReference type="InterPro" id="IPR013324">
    <property type="entry name" value="RNA_pol_sigma_r3/r4-like"/>
</dbReference>
<keyword evidence="2" id="KW-0805">Transcription regulation</keyword>
<dbReference type="Gene3D" id="1.10.1740.10">
    <property type="match status" value="1"/>
</dbReference>
<sequence>MQFDERVYRQLRSEVYGFAYRQLGDHATSEDVVQDSFVRLAGYAPDTVHNLGGMLRRIARNLIIDHARLRRRRGEEAVADDFDMPCPQPSQEEAMVQRERVKTVSRIIEAMPPQRRQVFVLRRLHGLSAKEVAARLDITPGAVDAHVARAVLALHRGMTAQDEQDAR</sequence>
<dbReference type="InterPro" id="IPR014284">
    <property type="entry name" value="RNA_pol_sigma-70_dom"/>
</dbReference>
<comment type="similarity">
    <text evidence="1">Belongs to the sigma-70 factor family. ECF subfamily.</text>
</comment>
<feature type="domain" description="RNA polymerase sigma-70 region 2" evidence="6">
    <location>
        <begin position="8"/>
        <end position="73"/>
    </location>
</feature>
<organism evidence="8 9">
    <name type="scientific">Novosphingobium organovorum</name>
    <dbReference type="NCBI Taxonomy" id="2930092"/>
    <lineage>
        <taxon>Bacteria</taxon>
        <taxon>Pseudomonadati</taxon>
        <taxon>Pseudomonadota</taxon>
        <taxon>Alphaproteobacteria</taxon>
        <taxon>Sphingomonadales</taxon>
        <taxon>Sphingomonadaceae</taxon>
        <taxon>Novosphingobium</taxon>
    </lineage>
</organism>
<name>A0ABT0BF53_9SPHN</name>
<keyword evidence="5" id="KW-0804">Transcription</keyword>
<dbReference type="InterPro" id="IPR013249">
    <property type="entry name" value="RNA_pol_sigma70_r4_t2"/>
</dbReference>
<comment type="caution">
    <text evidence="8">The sequence shown here is derived from an EMBL/GenBank/DDBJ whole genome shotgun (WGS) entry which is preliminary data.</text>
</comment>
<evidence type="ECO:0000256" key="4">
    <source>
        <dbReference type="ARBA" id="ARBA00023125"/>
    </source>
</evidence>
<dbReference type="NCBIfam" id="TIGR02937">
    <property type="entry name" value="sigma70-ECF"/>
    <property type="match status" value="1"/>
</dbReference>
<evidence type="ECO:0000313" key="8">
    <source>
        <dbReference type="EMBL" id="MCJ2183483.1"/>
    </source>
</evidence>
<dbReference type="InterPro" id="IPR039425">
    <property type="entry name" value="RNA_pol_sigma-70-like"/>
</dbReference>
<gene>
    <name evidence="8" type="ORF">MTR62_12390</name>
</gene>
<keyword evidence="4" id="KW-0238">DNA-binding</keyword>
<dbReference type="EMBL" id="JALHLF010000048">
    <property type="protein sequence ID" value="MCJ2183483.1"/>
    <property type="molecule type" value="Genomic_DNA"/>
</dbReference>
<evidence type="ECO:0000256" key="5">
    <source>
        <dbReference type="ARBA" id="ARBA00023163"/>
    </source>
</evidence>
<dbReference type="Proteomes" id="UP001162881">
    <property type="component" value="Unassembled WGS sequence"/>
</dbReference>
<reference evidence="8" key="1">
    <citation type="submission" date="2022-03" db="EMBL/GenBank/DDBJ databases">
        <title>Identification of a novel bacterium isolated from mangrove sediments.</title>
        <authorList>
            <person name="Pan X."/>
        </authorList>
    </citation>
    <scope>NUCLEOTIDE SEQUENCE</scope>
    <source>
        <strain evidence="8">B1949</strain>
    </source>
</reference>
<protein>
    <submittedName>
        <fullName evidence="8">RNA polymerase sigma factor</fullName>
    </submittedName>
</protein>
<evidence type="ECO:0000256" key="3">
    <source>
        <dbReference type="ARBA" id="ARBA00023082"/>
    </source>
</evidence>
<dbReference type="InterPro" id="IPR013325">
    <property type="entry name" value="RNA_pol_sigma_r2"/>
</dbReference>